<dbReference type="GO" id="GO:0016614">
    <property type="term" value="F:oxidoreductase activity, acting on CH-OH group of donors"/>
    <property type="evidence" value="ECO:0007669"/>
    <property type="project" value="InterPro"/>
</dbReference>
<dbReference type="Gene3D" id="3.50.50.60">
    <property type="entry name" value="FAD/NAD(P)-binding domain"/>
    <property type="match status" value="2"/>
</dbReference>
<dbReference type="Gene3D" id="3.30.360.10">
    <property type="entry name" value="Dihydrodipicolinate Reductase, domain 2"/>
    <property type="match status" value="1"/>
</dbReference>
<dbReference type="PANTHER" id="PTHR42784:SF1">
    <property type="entry name" value="PYRANOSE 2-OXIDASE"/>
    <property type="match status" value="1"/>
</dbReference>
<dbReference type="Gene3D" id="3.40.50.720">
    <property type="entry name" value="NAD(P)-binding Rossmann-like Domain"/>
    <property type="match status" value="1"/>
</dbReference>
<name>A0A2K9ERH9_9RHOB</name>
<dbReference type="InterPro" id="IPR051473">
    <property type="entry name" value="P2Ox-like"/>
</dbReference>
<dbReference type="PANTHER" id="PTHR42784">
    <property type="entry name" value="PYRANOSE 2-OXIDASE"/>
    <property type="match status" value="1"/>
</dbReference>
<dbReference type="OrthoDB" id="9798604at2"/>
<dbReference type="SUPFAM" id="SSF51905">
    <property type="entry name" value="FAD/NAD(P)-binding domain"/>
    <property type="match status" value="1"/>
</dbReference>
<reference evidence="9 10" key="1">
    <citation type="submission" date="2017-12" db="EMBL/GenBank/DDBJ databases">
        <authorList>
            <person name="Hurst M.R.H."/>
        </authorList>
    </citation>
    <scope>NUCLEOTIDE SEQUENCE [LARGE SCALE GENOMIC DNA]</scope>
    <source>
        <strain evidence="9 10">BM15</strain>
    </source>
</reference>
<evidence type="ECO:0000313" key="9">
    <source>
        <dbReference type="EMBL" id="AUH33386.1"/>
    </source>
</evidence>
<feature type="domain" description="Gfo/Idh/MocA-like oxidoreductase N-terminal" evidence="7">
    <location>
        <begin position="579"/>
        <end position="697"/>
    </location>
</feature>
<dbReference type="SUPFAM" id="SSF51735">
    <property type="entry name" value="NAD(P)-binding Rossmann-fold domains"/>
    <property type="match status" value="1"/>
</dbReference>
<keyword evidence="5" id="KW-0560">Oxidoreductase</keyword>
<evidence type="ECO:0000256" key="3">
    <source>
        <dbReference type="ARBA" id="ARBA00022630"/>
    </source>
</evidence>
<protein>
    <recommendedName>
        <fullName evidence="11">Choline dehydrogenase</fullName>
    </recommendedName>
</protein>
<evidence type="ECO:0008006" key="11">
    <source>
        <dbReference type="Google" id="ProtNLM"/>
    </source>
</evidence>
<organism evidence="9 10">
    <name type="scientific">Paracoccus tegillarcae</name>
    <dbReference type="NCBI Taxonomy" id="1529068"/>
    <lineage>
        <taxon>Bacteria</taxon>
        <taxon>Pseudomonadati</taxon>
        <taxon>Pseudomonadota</taxon>
        <taxon>Alphaproteobacteria</taxon>
        <taxon>Rhodobacterales</taxon>
        <taxon>Paracoccaceae</taxon>
        <taxon>Paracoccus</taxon>
    </lineage>
</organism>
<evidence type="ECO:0000259" key="7">
    <source>
        <dbReference type="Pfam" id="PF01408"/>
    </source>
</evidence>
<dbReference type="Pfam" id="PF00890">
    <property type="entry name" value="FAD_binding_2"/>
    <property type="match status" value="1"/>
</dbReference>
<dbReference type="InterPro" id="IPR036188">
    <property type="entry name" value="FAD/NAD-bd_sf"/>
</dbReference>
<dbReference type="Pfam" id="PF01408">
    <property type="entry name" value="GFO_IDH_MocA"/>
    <property type="match status" value="1"/>
</dbReference>
<evidence type="ECO:0000256" key="5">
    <source>
        <dbReference type="ARBA" id="ARBA00023002"/>
    </source>
</evidence>
<evidence type="ECO:0000259" key="8">
    <source>
        <dbReference type="Pfam" id="PF05199"/>
    </source>
</evidence>
<evidence type="ECO:0000259" key="6">
    <source>
        <dbReference type="Pfam" id="PF00890"/>
    </source>
</evidence>
<dbReference type="AlphaFoldDB" id="A0A2K9ERH9"/>
<gene>
    <name evidence="9" type="ORF">CUV01_08270</name>
</gene>
<comment type="cofactor">
    <cofactor evidence="1">
        <name>FAD</name>
        <dbReference type="ChEBI" id="CHEBI:57692"/>
    </cofactor>
</comment>
<comment type="similarity">
    <text evidence="2">Belongs to the GMC oxidoreductase family.</text>
</comment>
<proteinExistence type="inferred from homology"/>
<evidence type="ECO:0000256" key="2">
    <source>
        <dbReference type="ARBA" id="ARBA00010790"/>
    </source>
</evidence>
<feature type="domain" description="Glucose-methanol-choline oxidoreductase C-terminal" evidence="8">
    <location>
        <begin position="427"/>
        <end position="550"/>
    </location>
</feature>
<accession>A0A2K9ERH9</accession>
<dbReference type="RefSeq" id="WP_101460056.1">
    <property type="nucleotide sequence ID" value="NZ_CP025408.1"/>
</dbReference>
<sequence>MSLRDLRAEDSSSHEHDLIVIGSGPAGLVLATELMGTGLKVAVLESGGEEADERSNALNDFQSIGQRRAHHDEVRCRGFGGSSAMWTGRCGMLDAIDFHHRPWLPRSGWPIEPRALRQFYHRAGAYLGLAATLDDSQAAQSLFDADDSPPWDTALFSNEVWQYSNGENEGGSLIRQLAAADVTEASGIGILQHSGRTKAVNFAERLRQPLLQSSDIDIFLHATAMEIETRPDGRTARSVLVARPDGTTVRFHARTIILACGGIENARLLLASRSANPKGLGNDADQVGRYLTDHHFTEIGRFEGPKGAMVRRRLGSRWHADADTRTIYQMGIRSSPAIQRERGLLNATIHMTEFGGQPNALSTLASAVRGAKARDKDGFLSSLSSTAKRPRNLLAAANDRLIHHRPPLNSPELTLLGCVVEQELDPDSRVTLSEESNWLGQPMAKLDWRLSDLEYRTAQAVAGDFHAELQRLGHDMPARPDWLTSGQEAWAAQLLDLAHPSCTTRMSDDPASGVVDANCKIHGIDGLYVAGSSVFSTPGHMNPTHTIVSLSIRLADHLKGKIVDNKDATAAQAKPPSRIRIGFIGGGHRVANIYAPIMKALENRFEVAGIATKTAAGADRIAAETGWPAGTDIAALAGQEGIDFLVAALPSASIDETYPGLIDLGLPLFLETPFCWSEIKGRQLLQKIDKAGLLVGVAEQFPFMPEAQLQRKIIELGLIGPVNAVMNDFCAYDYHGIGLLRTLIGRERRAINANGRQARIGDEDWLLGSIGLEDGGLIAHNYSARYRQSDARPAGDIRIYGDRGTIMSDKMIFGDAATAPAGSNVIRNEDAGDLAGLSVETPDGIINWHNPFHGSGLNDEQIAVAELLVRMGDSARYQAPAPYSASSALEDVELLAAMRYSADAGGGSLGLPFSPVTQKVRRKARQVSTRLLRRNRP</sequence>
<dbReference type="KEGG" id="paro:CUV01_08270"/>
<dbReference type="InterPro" id="IPR036291">
    <property type="entry name" value="NAD(P)-bd_dom_sf"/>
</dbReference>
<dbReference type="Proteomes" id="UP000233742">
    <property type="component" value="Chromosome"/>
</dbReference>
<keyword evidence="4" id="KW-0274">FAD</keyword>
<dbReference type="Pfam" id="PF05199">
    <property type="entry name" value="GMC_oxred_C"/>
    <property type="match status" value="1"/>
</dbReference>
<dbReference type="GO" id="GO:0000166">
    <property type="term" value="F:nucleotide binding"/>
    <property type="evidence" value="ECO:0007669"/>
    <property type="project" value="InterPro"/>
</dbReference>
<dbReference type="InterPro" id="IPR000683">
    <property type="entry name" value="Gfo/Idh/MocA-like_OxRdtase_N"/>
</dbReference>
<keyword evidence="3" id="KW-0285">Flavoprotein</keyword>
<dbReference type="EMBL" id="CP025408">
    <property type="protein sequence ID" value="AUH33386.1"/>
    <property type="molecule type" value="Genomic_DNA"/>
</dbReference>
<feature type="domain" description="FAD-dependent oxidoreductase 2 FAD-binding" evidence="6">
    <location>
        <begin position="17"/>
        <end position="49"/>
    </location>
</feature>
<evidence type="ECO:0000256" key="4">
    <source>
        <dbReference type="ARBA" id="ARBA00022827"/>
    </source>
</evidence>
<dbReference type="InterPro" id="IPR007867">
    <property type="entry name" value="GMC_OxRtase_C"/>
</dbReference>
<evidence type="ECO:0000256" key="1">
    <source>
        <dbReference type="ARBA" id="ARBA00001974"/>
    </source>
</evidence>
<evidence type="ECO:0000313" key="10">
    <source>
        <dbReference type="Proteomes" id="UP000233742"/>
    </source>
</evidence>
<keyword evidence="10" id="KW-1185">Reference proteome</keyword>
<dbReference type="InterPro" id="IPR003953">
    <property type="entry name" value="FAD-dep_OxRdtase_2_FAD-bd"/>
</dbReference>